<gene>
    <name evidence="3" type="ORF">IAR55_002453</name>
</gene>
<keyword evidence="2" id="KW-0812">Transmembrane</keyword>
<evidence type="ECO:0000313" key="4">
    <source>
        <dbReference type="Proteomes" id="UP001388673"/>
    </source>
</evidence>
<comment type="caution">
    <text evidence="3">The sequence shown here is derived from an EMBL/GenBank/DDBJ whole genome shotgun (WGS) entry which is preliminary data.</text>
</comment>
<feature type="compositionally biased region" description="Low complexity" evidence="1">
    <location>
        <begin position="17"/>
        <end position="36"/>
    </location>
</feature>
<feature type="region of interest" description="Disordered" evidence="1">
    <location>
        <begin position="1"/>
        <end position="85"/>
    </location>
</feature>
<evidence type="ECO:0000256" key="2">
    <source>
        <dbReference type="SAM" id="Phobius"/>
    </source>
</evidence>
<organism evidence="3 4">
    <name type="scientific">Kwoniella newhampshirensis</name>
    <dbReference type="NCBI Taxonomy" id="1651941"/>
    <lineage>
        <taxon>Eukaryota</taxon>
        <taxon>Fungi</taxon>
        <taxon>Dikarya</taxon>
        <taxon>Basidiomycota</taxon>
        <taxon>Agaricomycotina</taxon>
        <taxon>Tremellomycetes</taxon>
        <taxon>Tremellales</taxon>
        <taxon>Cryptococcaceae</taxon>
        <taxon>Kwoniella</taxon>
    </lineage>
</organism>
<name>A0AAW0Z106_9TREE</name>
<sequence>MSQTDRQPLLPTHINHSSSSRLSRPKISFPSSSSTSLGDETATLVANSDDGSSNSGARLGKGRHPSSTSSPLVASGSQGGKREGVPKLTRECLWSEIKCYGSYMLPPLLVFGVLVIAASLFAVGWKSGWFK</sequence>
<dbReference type="EMBL" id="JBCAWK010000004">
    <property type="protein sequence ID" value="KAK8861630.1"/>
    <property type="molecule type" value="Genomic_DNA"/>
</dbReference>
<keyword evidence="2" id="KW-1133">Transmembrane helix</keyword>
<dbReference type="Proteomes" id="UP001388673">
    <property type="component" value="Unassembled WGS sequence"/>
</dbReference>
<feature type="compositionally biased region" description="Polar residues" evidence="1">
    <location>
        <begin position="65"/>
        <end position="76"/>
    </location>
</feature>
<evidence type="ECO:0000313" key="3">
    <source>
        <dbReference type="EMBL" id="KAK8861630.1"/>
    </source>
</evidence>
<accession>A0AAW0Z106</accession>
<keyword evidence="2" id="KW-0472">Membrane</keyword>
<keyword evidence="4" id="KW-1185">Reference proteome</keyword>
<feature type="transmembrane region" description="Helical" evidence="2">
    <location>
        <begin position="103"/>
        <end position="125"/>
    </location>
</feature>
<proteinExistence type="predicted"/>
<protein>
    <submittedName>
        <fullName evidence="3">Uncharacterized protein</fullName>
    </submittedName>
</protein>
<dbReference type="GeneID" id="92179711"/>
<feature type="compositionally biased region" description="Polar residues" evidence="1">
    <location>
        <begin position="44"/>
        <end position="56"/>
    </location>
</feature>
<dbReference type="KEGG" id="kne:92179711"/>
<reference evidence="3 4" key="1">
    <citation type="journal article" date="2024" name="bioRxiv">
        <title>Comparative genomics of Cryptococcus and Kwoniella reveals pathogenesis evolution and contrasting karyotype dynamics via intercentromeric recombination or chromosome fusion.</title>
        <authorList>
            <person name="Coelho M.A."/>
            <person name="David-Palma M."/>
            <person name="Shea T."/>
            <person name="Bowers K."/>
            <person name="McGinley-Smith S."/>
            <person name="Mohammad A.W."/>
            <person name="Gnirke A."/>
            <person name="Yurkov A.M."/>
            <person name="Nowrousian M."/>
            <person name="Sun S."/>
            <person name="Cuomo C.A."/>
            <person name="Heitman J."/>
        </authorList>
    </citation>
    <scope>NUCLEOTIDE SEQUENCE [LARGE SCALE GENOMIC DNA]</scope>
    <source>
        <strain evidence="3 4">CBS 13917</strain>
    </source>
</reference>
<evidence type="ECO:0000256" key="1">
    <source>
        <dbReference type="SAM" id="MobiDB-lite"/>
    </source>
</evidence>
<dbReference type="RefSeq" id="XP_066804255.1">
    <property type="nucleotide sequence ID" value="XM_066945566.1"/>
</dbReference>
<dbReference type="AlphaFoldDB" id="A0AAW0Z106"/>